<dbReference type="InterPro" id="IPR000511">
    <property type="entry name" value="Holocyt_c/c1_synthase"/>
</dbReference>
<proteinExistence type="inferred from homology"/>
<keyword evidence="9 10" id="KW-0456">Lyase</keyword>
<evidence type="ECO:0000256" key="4">
    <source>
        <dbReference type="ARBA" id="ARBA00022723"/>
    </source>
</evidence>
<comment type="function">
    <text evidence="10">Lyase that catalyzes the covalent linking of the heme group to the cytochrome C apoprotein to produce the mature functional cytochrome.</text>
</comment>
<evidence type="ECO:0000256" key="6">
    <source>
        <dbReference type="ARBA" id="ARBA00023004"/>
    </source>
</evidence>
<dbReference type="Pfam" id="PF01265">
    <property type="entry name" value="Cyto_heme_lyase"/>
    <property type="match status" value="1"/>
</dbReference>
<evidence type="ECO:0000256" key="1">
    <source>
        <dbReference type="ARBA" id="ARBA00004273"/>
    </source>
</evidence>
<gene>
    <name evidence="12" type="ORF">BdWA1_002059</name>
</gene>
<dbReference type="KEGG" id="bdw:94336357"/>
<keyword evidence="3 10" id="KW-0349">Heme</keyword>
<evidence type="ECO:0000256" key="11">
    <source>
        <dbReference type="SAM" id="MobiDB-lite"/>
    </source>
</evidence>
<dbReference type="EMBL" id="JALLKP010000002">
    <property type="protein sequence ID" value="KAK2196810.1"/>
    <property type="molecule type" value="Genomic_DNA"/>
</dbReference>
<feature type="region of interest" description="Disordered" evidence="11">
    <location>
        <begin position="1"/>
        <end position="36"/>
    </location>
</feature>
<comment type="caution">
    <text evidence="12">The sequence shown here is derived from an EMBL/GenBank/DDBJ whole genome shotgun (WGS) entry which is preliminary data.</text>
</comment>
<dbReference type="AlphaFoldDB" id="A0AAD9UPH7"/>
<keyword evidence="4 10" id="KW-0479">Metal-binding</keyword>
<dbReference type="GO" id="GO:0004408">
    <property type="term" value="F:holocytochrome-c synthase activity"/>
    <property type="evidence" value="ECO:0007669"/>
    <property type="project" value="UniProtKB-EC"/>
</dbReference>
<evidence type="ECO:0000256" key="3">
    <source>
        <dbReference type="ARBA" id="ARBA00022617"/>
    </source>
</evidence>
<dbReference type="Proteomes" id="UP001214638">
    <property type="component" value="Unassembled WGS sequence"/>
</dbReference>
<dbReference type="PANTHER" id="PTHR12743">
    <property type="entry name" value="CYTOCHROME C1 HEME LYASE"/>
    <property type="match status" value="1"/>
</dbReference>
<keyword evidence="6 10" id="KW-0408">Iron</keyword>
<feature type="compositionally biased region" description="Polar residues" evidence="11">
    <location>
        <begin position="1"/>
        <end position="10"/>
    </location>
</feature>
<dbReference type="RefSeq" id="XP_067803652.1">
    <property type="nucleotide sequence ID" value="XM_067947088.1"/>
</dbReference>
<comment type="subcellular location">
    <subcellularLocation>
        <location evidence="1 10">Mitochondrion inner membrane</location>
    </subcellularLocation>
</comment>
<reference evidence="12" key="1">
    <citation type="journal article" date="2023" name="Nat. Microbiol.">
        <title>Babesia duncani multi-omics identifies virulence factors and drug targets.</title>
        <authorList>
            <person name="Singh P."/>
            <person name="Lonardi S."/>
            <person name="Liang Q."/>
            <person name="Vydyam P."/>
            <person name="Khabirova E."/>
            <person name="Fang T."/>
            <person name="Gihaz S."/>
            <person name="Thekkiniath J."/>
            <person name="Munshi M."/>
            <person name="Abel S."/>
            <person name="Ciampossin L."/>
            <person name="Batugedara G."/>
            <person name="Gupta M."/>
            <person name="Lu X.M."/>
            <person name="Lenz T."/>
            <person name="Chakravarty S."/>
            <person name="Cornillot E."/>
            <person name="Hu Y."/>
            <person name="Ma W."/>
            <person name="Gonzalez L.M."/>
            <person name="Sanchez S."/>
            <person name="Estrada K."/>
            <person name="Sanchez-Flores A."/>
            <person name="Montero E."/>
            <person name="Harb O.S."/>
            <person name="Le Roch K.G."/>
            <person name="Mamoun C.B."/>
        </authorList>
    </citation>
    <scope>NUCLEOTIDE SEQUENCE</scope>
    <source>
        <strain evidence="12">WA1</strain>
    </source>
</reference>
<evidence type="ECO:0000313" key="13">
    <source>
        <dbReference type="Proteomes" id="UP001214638"/>
    </source>
</evidence>
<dbReference type="PANTHER" id="PTHR12743:SF0">
    <property type="entry name" value="HOLOCYTOCHROME C-TYPE SYNTHASE"/>
    <property type="match status" value="1"/>
</dbReference>
<evidence type="ECO:0000256" key="10">
    <source>
        <dbReference type="RuleBase" id="RU363130"/>
    </source>
</evidence>
<evidence type="ECO:0000256" key="2">
    <source>
        <dbReference type="ARBA" id="ARBA00007255"/>
    </source>
</evidence>
<comment type="similarity">
    <text evidence="2 10">Belongs to the cytochrome c-type heme lyase family.</text>
</comment>
<evidence type="ECO:0000256" key="9">
    <source>
        <dbReference type="ARBA" id="ARBA00023239"/>
    </source>
</evidence>
<keyword evidence="8 10" id="KW-0472">Membrane</keyword>
<evidence type="ECO:0000313" key="12">
    <source>
        <dbReference type="EMBL" id="KAK2196810.1"/>
    </source>
</evidence>
<protein>
    <recommendedName>
        <fullName evidence="10">Holocytochrome c-type synthase</fullName>
        <ecNumber evidence="10">4.4.1.17</ecNumber>
    </recommendedName>
</protein>
<evidence type="ECO:0000256" key="5">
    <source>
        <dbReference type="ARBA" id="ARBA00022792"/>
    </source>
</evidence>
<dbReference type="GeneID" id="94336357"/>
<name>A0AAD9UPH7_9APIC</name>
<accession>A0AAD9UPH7</accession>
<dbReference type="EC" id="4.4.1.17" evidence="10"/>
<dbReference type="GO" id="GO:0046872">
    <property type="term" value="F:metal ion binding"/>
    <property type="evidence" value="ECO:0007669"/>
    <property type="project" value="UniProtKB-KW"/>
</dbReference>
<keyword evidence="5 10" id="KW-0999">Mitochondrion inner membrane</keyword>
<evidence type="ECO:0000256" key="8">
    <source>
        <dbReference type="ARBA" id="ARBA00023136"/>
    </source>
</evidence>
<organism evidence="12 13">
    <name type="scientific">Babesia duncani</name>
    <dbReference type="NCBI Taxonomy" id="323732"/>
    <lineage>
        <taxon>Eukaryota</taxon>
        <taxon>Sar</taxon>
        <taxon>Alveolata</taxon>
        <taxon>Apicomplexa</taxon>
        <taxon>Aconoidasida</taxon>
        <taxon>Piroplasmida</taxon>
        <taxon>Babesiidae</taxon>
        <taxon>Babesia</taxon>
    </lineage>
</organism>
<keyword evidence="7 10" id="KW-0496">Mitochondrion</keyword>
<evidence type="ECO:0000256" key="7">
    <source>
        <dbReference type="ARBA" id="ARBA00023128"/>
    </source>
</evidence>
<sequence length="212" mass="24595">MSRISSNYESNFDKSTQDNQTPSDGYEQQSKCSPASANVDRLTNLPEHVLRGLGDVREESSIPSRDKRWLFPSERQFYKSTVAKGHRIDASLIPKIVKIHNAINEKAWEKVMEYESLHDDQCDKPVLSHFIGKQDTPSLRARFNTLIGYKPPYDRHDWTVDRCGKQIRYIIDFYEGQNANYTQTSMYIDARPALTFGGIIDRFKLWIQNARN</sequence>
<keyword evidence="13" id="KW-1185">Reference proteome</keyword>
<comment type="catalytic activity">
    <reaction evidence="10">
        <text>holo-[cytochrome c] = apo-[cytochrome c] + heme b</text>
        <dbReference type="Rhea" id="RHEA:22648"/>
        <dbReference type="Rhea" id="RHEA-COMP:10725"/>
        <dbReference type="Rhea" id="RHEA-COMP:10726"/>
        <dbReference type="ChEBI" id="CHEBI:29950"/>
        <dbReference type="ChEBI" id="CHEBI:60344"/>
        <dbReference type="ChEBI" id="CHEBI:83739"/>
        <dbReference type="EC" id="4.4.1.17"/>
    </reaction>
</comment>
<dbReference type="GO" id="GO:0005743">
    <property type="term" value="C:mitochondrial inner membrane"/>
    <property type="evidence" value="ECO:0007669"/>
    <property type="project" value="UniProtKB-SubCell"/>
</dbReference>
<feature type="compositionally biased region" description="Polar residues" evidence="11">
    <location>
        <begin position="17"/>
        <end position="36"/>
    </location>
</feature>